<evidence type="ECO:0000313" key="2">
    <source>
        <dbReference type="WBParaSite" id="JU765_v2.g6849.t1"/>
    </source>
</evidence>
<organism evidence="1 2">
    <name type="scientific">Panagrolaimus sp. JU765</name>
    <dbReference type="NCBI Taxonomy" id="591449"/>
    <lineage>
        <taxon>Eukaryota</taxon>
        <taxon>Metazoa</taxon>
        <taxon>Ecdysozoa</taxon>
        <taxon>Nematoda</taxon>
        <taxon>Chromadorea</taxon>
        <taxon>Rhabditida</taxon>
        <taxon>Tylenchina</taxon>
        <taxon>Panagrolaimomorpha</taxon>
        <taxon>Panagrolaimoidea</taxon>
        <taxon>Panagrolaimidae</taxon>
        <taxon>Panagrolaimus</taxon>
    </lineage>
</organism>
<protein>
    <submittedName>
        <fullName evidence="2">Uncharacterized protein</fullName>
    </submittedName>
</protein>
<reference evidence="2" key="1">
    <citation type="submission" date="2022-11" db="UniProtKB">
        <authorList>
            <consortium name="WormBaseParasite"/>
        </authorList>
    </citation>
    <scope>IDENTIFICATION</scope>
</reference>
<accession>A0AC34RGT9</accession>
<evidence type="ECO:0000313" key="1">
    <source>
        <dbReference type="Proteomes" id="UP000887576"/>
    </source>
</evidence>
<dbReference type="WBParaSite" id="JU765_v2.g6849.t1">
    <property type="protein sequence ID" value="JU765_v2.g6849.t1"/>
    <property type="gene ID" value="JU765_v2.g6849"/>
</dbReference>
<dbReference type="Proteomes" id="UP000887576">
    <property type="component" value="Unplaced"/>
</dbReference>
<proteinExistence type="predicted"/>
<name>A0AC34RGT9_9BILA</name>
<sequence>LIDNTMINVEAVLGYRGHHWIRNTYERFHSKILHPVLVKKDIRRTYDRSNSLVRTANKLAAKEAEEIAEFSHDLEAWYENVRSRTVSMLSYMPNDEPITPNGTIPNGHLKKAIVRRATTMAVRQSLSPNVQFRPRSNSSTIPISILKPQIVVNLDENDEDKENI</sequence>